<accession>A0A0D1ZZU6</accession>
<dbReference type="SUPFAM" id="SSF53254">
    <property type="entry name" value="Phosphoglycerate mutase-like"/>
    <property type="match status" value="1"/>
</dbReference>
<protein>
    <submittedName>
        <fullName evidence="4">Uncharacterized protein</fullName>
    </submittedName>
</protein>
<evidence type="ECO:0000313" key="4">
    <source>
        <dbReference type="EMBL" id="KIV92338.1"/>
    </source>
</evidence>
<reference evidence="4 5" key="1">
    <citation type="submission" date="2015-01" db="EMBL/GenBank/DDBJ databases">
        <title>The Genome Sequence of Exophiala mesophila CBS40295.</title>
        <authorList>
            <consortium name="The Broad Institute Genomics Platform"/>
            <person name="Cuomo C."/>
            <person name="de Hoog S."/>
            <person name="Gorbushina A."/>
            <person name="Stielow B."/>
            <person name="Teixiera M."/>
            <person name="Abouelleil A."/>
            <person name="Chapman S.B."/>
            <person name="Priest M."/>
            <person name="Young S.K."/>
            <person name="Wortman J."/>
            <person name="Nusbaum C."/>
            <person name="Birren B."/>
        </authorList>
    </citation>
    <scope>NUCLEOTIDE SEQUENCE [LARGE SCALE GENOMIC DNA]</scope>
    <source>
        <strain evidence="4 5">CBS 40295</strain>
    </source>
</reference>
<dbReference type="PANTHER" id="PTHR48100">
    <property type="entry name" value="BROAD-SPECIFICITY PHOSPHATASE YOR283W-RELATED"/>
    <property type="match status" value="1"/>
</dbReference>
<organism evidence="4 5">
    <name type="scientific">Exophiala mesophila</name>
    <name type="common">Black yeast-like fungus</name>
    <dbReference type="NCBI Taxonomy" id="212818"/>
    <lineage>
        <taxon>Eukaryota</taxon>
        <taxon>Fungi</taxon>
        <taxon>Dikarya</taxon>
        <taxon>Ascomycota</taxon>
        <taxon>Pezizomycotina</taxon>
        <taxon>Eurotiomycetes</taxon>
        <taxon>Chaetothyriomycetidae</taxon>
        <taxon>Chaetothyriales</taxon>
        <taxon>Herpotrichiellaceae</taxon>
        <taxon>Exophiala</taxon>
    </lineage>
</organism>
<dbReference type="GO" id="GO:0050278">
    <property type="term" value="F:sedoheptulose-bisphosphatase activity"/>
    <property type="evidence" value="ECO:0007669"/>
    <property type="project" value="TreeGrafter"/>
</dbReference>
<dbReference type="EMBL" id="KN847523">
    <property type="protein sequence ID" value="KIV92338.1"/>
    <property type="molecule type" value="Genomic_DNA"/>
</dbReference>
<evidence type="ECO:0000256" key="1">
    <source>
        <dbReference type="PIRSR" id="PIRSR613078-1"/>
    </source>
</evidence>
<dbReference type="GO" id="GO:0046390">
    <property type="term" value="P:ribose phosphate biosynthetic process"/>
    <property type="evidence" value="ECO:0007669"/>
    <property type="project" value="TreeGrafter"/>
</dbReference>
<dbReference type="AlphaFoldDB" id="A0A0D1ZZU6"/>
<dbReference type="OrthoDB" id="4818801at2759"/>
<dbReference type="CDD" id="cd07067">
    <property type="entry name" value="HP_PGM_like"/>
    <property type="match status" value="1"/>
</dbReference>
<dbReference type="Gene3D" id="3.40.50.1240">
    <property type="entry name" value="Phosphoglycerate mutase-like"/>
    <property type="match status" value="1"/>
</dbReference>
<feature type="binding site" evidence="2">
    <location>
        <begin position="54"/>
        <end position="55"/>
    </location>
    <ligand>
        <name>substrate</name>
    </ligand>
</feature>
<dbReference type="InterPro" id="IPR050275">
    <property type="entry name" value="PGM_Phosphatase"/>
</dbReference>
<evidence type="ECO:0000256" key="2">
    <source>
        <dbReference type="PIRSR" id="PIRSR613078-2"/>
    </source>
</evidence>
<gene>
    <name evidence="4" type="ORF">PV10_06790</name>
</gene>
<sequence length="273" mass="30269">MKCQTSILTSTLGGPGQSKGLTHLPTMSAKDAKTPRVFLIRHGETEWSQNGRYTGITDLPLLELGQERIRQTASVVFGFNRLIDPRNIVATFASPRRRAQHTLELLIERITDEETREVFESTVQTTEQIAEFGYGDYEGLKTHEIRALRHQRGLDRDTPWDIGRDGTEGPGGELPDQVAKRLDQLIDQIVSLQGEVLRSNANVLDGDTKGKGDILIVAHGHILRFFVKRWLGLPMDTKLELMLEPGGVCGLSYAHSSINERAVLVGMSFPGSA</sequence>
<feature type="active site" description="Proton donor/acceptor" evidence="1">
    <location>
        <position position="131"/>
    </location>
</feature>
<feature type="active site" description="Tele-phosphohistidine intermediate" evidence="1">
    <location>
        <position position="42"/>
    </location>
</feature>
<dbReference type="InterPro" id="IPR013078">
    <property type="entry name" value="His_Pase_superF_clade-1"/>
</dbReference>
<feature type="compositionally biased region" description="Polar residues" evidence="3">
    <location>
        <begin position="1"/>
        <end position="12"/>
    </location>
</feature>
<dbReference type="VEuPathDB" id="FungiDB:PV10_06790"/>
<dbReference type="Proteomes" id="UP000054302">
    <property type="component" value="Unassembled WGS sequence"/>
</dbReference>
<feature type="region of interest" description="Disordered" evidence="3">
    <location>
        <begin position="1"/>
        <end position="24"/>
    </location>
</feature>
<name>A0A0D1ZZU6_EXOME</name>
<evidence type="ECO:0000256" key="3">
    <source>
        <dbReference type="SAM" id="MobiDB-lite"/>
    </source>
</evidence>
<dbReference type="InterPro" id="IPR029033">
    <property type="entry name" value="His_PPase_superfam"/>
</dbReference>
<dbReference type="STRING" id="212818.A0A0D1ZZU6"/>
<dbReference type="PANTHER" id="PTHR48100:SF15">
    <property type="entry name" value="SEDOHEPTULOSE 1,7-BISPHOSPHATASE"/>
    <property type="match status" value="1"/>
</dbReference>
<evidence type="ECO:0000313" key="5">
    <source>
        <dbReference type="Proteomes" id="UP000054302"/>
    </source>
</evidence>
<keyword evidence="5" id="KW-1185">Reference proteome</keyword>
<dbReference type="RefSeq" id="XP_016223912.1">
    <property type="nucleotide sequence ID" value="XM_016371619.1"/>
</dbReference>
<dbReference type="GeneID" id="27324635"/>
<feature type="binding site" evidence="2">
    <location>
        <begin position="131"/>
        <end position="134"/>
    </location>
    <ligand>
        <name>substrate</name>
    </ligand>
</feature>
<dbReference type="Pfam" id="PF00300">
    <property type="entry name" value="His_Phos_1"/>
    <property type="match status" value="1"/>
</dbReference>
<dbReference type="SMART" id="SM00855">
    <property type="entry name" value="PGAM"/>
    <property type="match status" value="1"/>
</dbReference>
<feature type="binding site" evidence="2">
    <location>
        <position position="98"/>
    </location>
    <ligand>
        <name>substrate</name>
    </ligand>
</feature>
<proteinExistence type="predicted"/>